<evidence type="ECO:0000313" key="4">
    <source>
        <dbReference type="Proteomes" id="UP000321685"/>
    </source>
</evidence>
<dbReference type="Gene3D" id="3.40.50.2000">
    <property type="entry name" value="Glycogen Phosphorylase B"/>
    <property type="match status" value="1"/>
</dbReference>
<gene>
    <name evidence="3" type="ORF">PSU4_49980</name>
</gene>
<reference evidence="3 4" key="1">
    <citation type="submission" date="2019-07" db="EMBL/GenBank/DDBJ databases">
        <title>Whole genome shotgun sequence of Pseudonocardia sulfidoxydans NBRC 16205.</title>
        <authorList>
            <person name="Hosoyama A."/>
            <person name="Uohara A."/>
            <person name="Ohji S."/>
            <person name="Ichikawa N."/>
        </authorList>
    </citation>
    <scope>NUCLEOTIDE SEQUENCE [LARGE SCALE GENOMIC DNA]</scope>
    <source>
        <strain evidence="3 4">NBRC 16205</strain>
    </source>
</reference>
<name>A0A511DQL8_9PSEU</name>
<dbReference type="SUPFAM" id="SSF53756">
    <property type="entry name" value="UDP-Glycosyltransferase/glycogen phosphorylase"/>
    <property type="match status" value="1"/>
</dbReference>
<evidence type="ECO:0000259" key="2">
    <source>
        <dbReference type="Pfam" id="PF00534"/>
    </source>
</evidence>
<dbReference type="Proteomes" id="UP000321685">
    <property type="component" value="Unassembled WGS sequence"/>
</dbReference>
<feature type="domain" description="Glycosyl transferase family 1" evidence="2">
    <location>
        <begin position="203"/>
        <end position="291"/>
    </location>
</feature>
<accession>A0A511DQL8</accession>
<dbReference type="GO" id="GO:0016757">
    <property type="term" value="F:glycosyltransferase activity"/>
    <property type="evidence" value="ECO:0007669"/>
    <property type="project" value="InterPro"/>
</dbReference>
<dbReference type="InterPro" id="IPR001296">
    <property type="entry name" value="Glyco_trans_1"/>
</dbReference>
<dbReference type="OrthoDB" id="9794513at2"/>
<sequence length="342" mass="36309">MNILVWHVHGSWTTAFVRGRHRYLLPTLPERGPWGGGRPTAWDWPGSAVEVAPEELGDAGVDVVVVQRPQELDLAREWLHRDVPVVYLEHNAPRGPAATTVHPVADRDDLLLVHVTAFNELMWDNGSTPTVVVEHGIVDPGHLWTGELPVAATCINEPVRRNRITGTDLLARFSADAPLDVFGTGTAGIGATAEGSGTASGAAGRVRACGDLPRPALHAALARRRVYLHTARWTSLGLSLIEAMTMGMPAVVVASTAAPGAVPAAAGVCSADLSVLGAGLRRFVSDPDAARAAGAVARAAALEHFGLDRFLHDWDDVLDRAAGRHVVRPTRSRRAVPAPTTL</sequence>
<evidence type="ECO:0000313" key="3">
    <source>
        <dbReference type="EMBL" id="GEL26044.1"/>
    </source>
</evidence>
<dbReference type="AlphaFoldDB" id="A0A511DQL8"/>
<protein>
    <submittedName>
        <fullName evidence="3">Glycosyl transferase</fullName>
    </submittedName>
</protein>
<evidence type="ECO:0000256" key="1">
    <source>
        <dbReference type="ARBA" id="ARBA00022679"/>
    </source>
</evidence>
<organism evidence="3 4">
    <name type="scientific">Pseudonocardia sulfidoxydans NBRC 16205</name>
    <dbReference type="NCBI Taxonomy" id="1223511"/>
    <lineage>
        <taxon>Bacteria</taxon>
        <taxon>Bacillati</taxon>
        <taxon>Actinomycetota</taxon>
        <taxon>Actinomycetes</taxon>
        <taxon>Pseudonocardiales</taxon>
        <taxon>Pseudonocardiaceae</taxon>
        <taxon>Pseudonocardia</taxon>
    </lineage>
</organism>
<dbReference type="EMBL" id="BJVJ01000072">
    <property type="protein sequence ID" value="GEL26044.1"/>
    <property type="molecule type" value="Genomic_DNA"/>
</dbReference>
<comment type="caution">
    <text evidence="3">The sequence shown here is derived from an EMBL/GenBank/DDBJ whole genome shotgun (WGS) entry which is preliminary data.</text>
</comment>
<keyword evidence="4" id="KW-1185">Reference proteome</keyword>
<proteinExistence type="predicted"/>
<dbReference type="RefSeq" id="WP_147113300.1">
    <property type="nucleotide sequence ID" value="NZ_BJVJ01000072.1"/>
</dbReference>
<dbReference type="Pfam" id="PF00534">
    <property type="entry name" value="Glycos_transf_1"/>
    <property type="match status" value="1"/>
</dbReference>
<keyword evidence="1 3" id="KW-0808">Transferase</keyword>